<dbReference type="RefSeq" id="WP_259452258.1">
    <property type="nucleotide sequence ID" value="NZ_CP119520.1"/>
</dbReference>
<dbReference type="PROSITE" id="PS51371">
    <property type="entry name" value="CBS"/>
    <property type="match status" value="2"/>
</dbReference>
<sequence>MKTVGQVMTHDVVTVAPTDGLQRAAQLMRDMNVGALPVCDGQRLVGMITDRDITIRATANGLAPDACKIGDVMSGDIAWCFQDQTVGEVQQLMADRQLRRIVVIDRASMRMVGMVALADLATRQPAPMDAMLEDISRPYPPQRAPTGKAPDTH</sequence>
<feature type="domain" description="CBS" evidence="4">
    <location>
        <begin position="73"/>
        <end position="130"/>
    </location>
</feature>
<dbReference type="PANTHER" id="PTHR43080:SF2">
    <property type="entry name" value="CBS DOMAIN-CONTAINING PROTEIN"/>
    <property type="match status" value="1"/>
</dbReference>
<protein>
    <submittedName>
        <fullName evidence="5">CBS domain-containing protein</fullName>
    </submittedName>
</protein>
<dbReference type="InterPro" id="IPR000644">
    <property type="entry name" value="CBS_dom"/>
</dbReference>
<reference evidence="5" key="1">
    <citation type="submission" date="2022-08" db="EMBL/GenBank/DDBJ databases">
        <title>Reclassification of Massilia species as members of the genera Telluria, Duganella, Pseudoduganella, Mokoshia gen. nov. and Zemynaea gen. nov. using orthogonal and non-orthogonal genome-based approaches.</title>
        <authorList>
            <person name="Bowman J.P."/>
        </authorList>
    </citation>
    <scope>NUCLEOTIDE SEQUENCE</scope>
    <source>
        <strain evidence="5">LMG 11547</strain>
    </source>
</reference>
<dbReference type="EMBL" id="JANUHC010000013">
    <property type="protein sequence ID" value="MCS0633275.1"/>
    <property type="molecule type" value="Genomic_DNA"/>
</dbReference>
<dbReference type="InterPro" id="IPR051257">
    <property type="entry name" value="Diverse_CBS-Domain"/>
</dbReference>
<dbReference type="Gene3D" id="3.10.580.10">
    <property type="entry name" value="CBS-domain"/>
    <property type="match status" value="1"/>
</dbReference>
<feature type="domain" description="CBS" evidence="4">
    <location>
        <begin position="8"/>
        <end position="64"/>
    </location>
</feature>
<proteinExistence type="predicted"/>
<gene>
    <name evidence="5" type="ORF">NX786_28455</name>
</gene>
<dbReference type="CDD" id="cd04622">
    <property type="entry name" value="CBS_pair_HRP1_like"/>
    <property type="match status" value="1"/>
</dbReference>
<dbReference type="InterPro" id="IPR046342">
    <property type="entry name" value="CBS_dom_sf"/>
</dbReference>
<dbReference type="Pfam" id="PF00571">
    <property type="entry name" value="CBS"/>
    <property type="match status" value="2"/>
</dbReference>
<evidence type="ECO:0000256" key="3">
    <source>
        <dbReference type="SAM" id="MobiDB-lite"/>
    </source>
</evidence>
<accession>A0ABT2C7A0</accession>
<keyword evidence="1 2" id="KW-0129">CBS domain</keyword>
<comment type="caution">
    <text evidence="5">The sequence shown here is derived from an EMBL/GenBank/DDBJ whole genome shotgun (WGS) entry which is preliminary data.</text>
</comment>
<name>A0ABT2C7A0_9BURK</name>
<dbReference type="PANTHER" id="PTHR43080">
    <property type="entry name" value="CBS DOMAIN-CONTAINING PROTEIN CBSX3, MITOCHONDRIAL"/>
    <property type="match status" value="1"/>
</dbReference>
<evidence type="ECO:0000259" key="4">
    <source>
        <dbReference type="PROSITE" id="PS51371"/>
    </source>
</evidence>
<evidence type="ECO:0000313" key="5">
    <source>
        <dbReference type="EMBL" id="MCS0633275.1"/>
    </source>
</evidence>
<evidence type="ECO:0000256" key="2">
    <source>
        <dbReference type="PROSITE-ProRule" id="PRU00703"/>
    </source>
</evidence>
<feature type="region of interest" description="Disordered" evidence="3">
    <location>
        <begin position="133"/>
        <end position="153"/>
    </location>
</feature>
<dbReference type="Proteomes" id="UP001165263">
    <property type="component" value="Unassembled WGS sequence"/>
</dbReference>
<keyword evidence="6" id="KW-1185">Reference proteome</keyword>
<evidence type="ECO:0000256" key="1">
    <source>
        <dbReference type="ARBA" id="ARBA00023122"/>
    </source>
</evidence>
<organism evidence="5 6">
    <name type="scientific">Telluria mixta</name>
    <dbReference type="NCBI Taxonomy" id="34071"/>
    <lineage>
        <taxon>Bacteria</taxon>
        <taxon>Pseudomonadati</taxon>
        <taxon>Pseudomonadota</taxon>
        <taxon>Betaproteobacteria</taxon>
        <taxon>Burkholderiales</taxon>
        <taxon>Oxalobacteraceae</taxon>
        <taxon>Telluria group</taxon>
        <taxon>Telluria</taxon>
    </lineage>
</organism>
<dbReference type="SUPFAM" id="SSF54631">
    <property type="entry name" value="CBS-domain pair"/>
    <property type="match status" value="1"/>
</dbReference>
<dbReference type="SMART" id="SM00116">
    <property type="entry name" value="CBS"/>
    <property type="match status" value="2"/>
</dbReference>
<evidence type="ECO:0000313" key="6">
    <source>
        <dbReference type="Proteomes" id="UP001165263"/>
    </source>
</evidence>